<dbReference type="EMBL" id="DF820459">
    <property type="protein sequence ID" value="GAK53345.1"/>
    <property type="molecule type" value="Genomic_DNA"/>
</dbReference>
<dbReference type="InterPro" id="IPR053135">
    <property type="entry name" value="AKR2_Oxidoreductase"/>
</dbReference>
<dbReference type="HOGENOM" id="CLU_023205_3_0_0"/>
<sequence length="286" mass="32640">MIATQLFGRTGHQSTRALFGAASLGRVTQDEADRTLEVLLAHGVNHIDTAASYGDAELRIGPWMREHRKNFFLATKTEKRTYQEAKEELHRSLERMKVDSVDLWQMHVLVKPEEWEIAMGAGGALEAFIEAREQKLVRFLGVTGHGMMTPNIHFHSLERFDFDSVLLPYNFVLMQDPEYKSSFDRLLAVCQERNVAVQTIKTICRCPWGDRVPTRATWYEPLEDQDAIDHAVHWALGNPQVFINTVGDIHVLPKVLDAASRFETRPADETMLNDVEIYDIASLFTE</sequence>
<evidence type="ECO:0000259" key="1">
    <source>
        <dbReference type="Pfam" id="PF00248"/>
    </source>
</evidence>
<reference evidence="2" key="1">
    <citation type="journal article" date="2015" name="PeerJ">
        <title>First genomic representation of candidate bacterial phylum KSB3 points to enhanced environmental sensing as a trigger of wastewater bulking.</title>
        <authorList>
            <person name="Sekiguchi Y."/>
            <person name="Ohashi A."/>
            <person name="Parks D.H."/>
            <person name="Yamauchi T."/>
            <person name="Tyson G.W."/>
            <person name="Hugenholtz P."/>
        </authorList>
    </citation>
    <scope>NUCLEOTIDE SEQUENCE [LARGE SCALE GENOMIC DNA]</scope>
</reference>
<keyword evidence="3" id="KW-1185">Reference proteome</keyword>
<dbReference type="Gene3D" id="3.20.20.100">
    <property type="entry name" value="NADP-dependent oxidoreductase domain"/>
    <property type="match status" value="1"/>
</dbReference>
<dbReference type="CDD" id="cd19100">
    <property type="entry name" value="AKR_unchar"/>
    <property type="match status" value="1"/>
</dbReference>
<proteinExistence type="predicted"/>
<protein>
    <submittedName>
        <fullName evidence="2">Aldo/keto reductase</fullName>
    </submittedName>
</protein>
<evidence type="ECO:0000313" key="2">
    <source>
        <dbReference type="EMBL" id="GAK53345.1"/>
    </source>
</evidence>
<dbReference type="STRING" id="1499966.U14_04610"/>
<dbReference type="PANTHER" id="PTHR43312">
    <property type="entry name" value="D-THREO-ALDOSE 1-DEHYDROGENASE"/>
    <property type="match status" value="1"/>
</dbReference>
<accession>A0A0S6W549</accession>
<organism evidence="2">
    <name type="scientific">Candidatus Moduliflexus flocculans</name>
    <dbReference type="NCBI Taxonomy" id="1499966"/>
    <lineage>
        <taxon>Bacteria</taxon>
        <taxon>Candidatus Moduliflexota</taxon>
        <taxon>Candidatus Moduliflexia</taxon>
        <taxon>Candidatus Moduliflexales</taxon>
        <taxon>Candidatus Moduliflexaceae</taxon>
    </lineage>
</organism>
<dbReference type="Proteomes" id="UP000030700">
    <property type="component" value="Unassembled WGS sequence"/>
</dbReference>
<dbReference type="PANTHER" id="PTHR43312:SF1">
    <property type="entry name" value="NADP-DEPENDENT OXIDOREDUCTASE DOMAIN-CONTAINING PROTEIN"/>
    <property type="match status" value="1"/>
</dbReference>
<dbReference type="Pfam" id="PF00248">
    <property type="entry name" value="Aldo_ket_red"/>
    <property type="match status" value="1"/>
</dbReference>
<dbReference type="InterPro" id="IPR023210">
    <property type="entry name" value="NADP_OxRdtase_dom"/>
</dbReference>
<evidence type="ECO:0000313" key="3">
    <source>
        <dbReference type="Proteomes" id="UP000030700"/>
    </source>
</evidence>
<dbReference type="AlphaFoldDB" id="A0A0S6W549"/>
<feature type="domain" description="NADP-dependent oxidoreductase" evidence="1">
    <location>
        <begin position="19"/>
        <end position="198"/>
    </location>
</feature>
<gene>
    <name evidence="2" type="ORF">U14_04610</name>
</gene>
<dbReference type="SUPFAM" id="SSF51430">
    <property type="entry name" value="NAD(P)-linked oxidoreductase"/>
    <property type="match status" value="1"/>
</dbReference>
<dbReference type="InterPro" id="IPR036812">
    <property type="entry name" value="NAD(P)_OxRdtase_dom_sf"/>
</dbReference>
<name>A0A0S6W549_9BACT</name>